<dbReference type="SUPFAM" id="SSF111369">
    <property type="entry name" value="HlyD-like secretion proteins"/>
    <property type="match status" value="1"/>
</dbReference>
<dbReference type="InterPro" id="IPR058647">
    <property type="entry name" value="BSH_CzcB-like"/>
</dbReference>
<dbReference type="Gene3D" id="2.40.420.20">
    <property type="match status" value="1"/>
</dbReference>
<dbReference type="GO" id="GO:0015679">
    <property type="term" value="P:plasma membrane copper ion transport"/>
    <property type="evidence" value="ECO:0007669"/>
    <property type="project" value="TreeGrafter"/>
</dbReference>
<evidence type="ECO:0000313" key="8">
    <source>
        <dbReference type="Proteomes" id="UP000033664"/>
    </source>
</evidence>
<keyword evidence="4" id="KW-0732">Signal</keyword>
<reference evidence="7 8" key="1">
    <citation type="journal article" date="2015" name="BMC Genomics">
        <title>Genome mining reveals unlocked bioactive potential of marine Gram-negative bacteria.</title>
        <authorList>
            <person name="Machado H."/>
            <person name="Sonnenschein E.C."/>
            <person name="Melchiorsen J."/>
            <person name="Gram L."/>
        </authorList>
    </citation>
    <scope>NUCLEOTIDE SEQUENCE [LARGE SCALE GENOMIC DNA]</scope>
    <source>
        <strain evidence="7 8">S3137</strain>
    </source>
</reference>
<name>A0A0F4PKH9_9GAMM</name>
<dbReference type="PATRIC" id="fig|151081.8.peg.2846"/>
<dbReference type="RefSeq" id="WP_045980006.1">
    <property type="nucleotide sequence ID" value="NZ_JXXY01000015.1"/>
</dbReference>
<feature type="compositionally biased region" description="Basic and acidic residues" evidence="3">
    <location>
        <begin position="27"/>
        <end position="84"/>
    </location>
</feature>
<evidence type="ECO:0000259" key="5">
    <source>
        <dbReference type="Pfam" id="PF25954"/>
    </source>
</evidence>
<feature type="chain" id="PRO_5002474268" evidence="4">
    <location>
        <begin position="22"/>
        <end position="436"/>
    </location>
</feature>
<sequence length="436" mass="47859">MNRLLIAMLSAAMTAPSIGLAETMSGEAHEHDKSKPAQEVIEHKDDASHKEHPSNATDEHERHGDTKHGSSDSSHNESHDDAGHSESNTEEDGHGHQEEASATTALNATQMTIADIQVAPLTAERVDYEFYAPGEVLSNGYTSYIVSPRVASVVLRRHVALGAHVEQGQPLVTLFSEDVAQAQADYRTAWPEWERVRKLGRKTVGEQRYIQAKTSWEAARATLQAYGLAESDLQSLASQDIKALGEYTLRAETDGSVLSDDFEQGQRVEAGSPLIKLANEKQLWVEAHLPADQSISLPLGTLADIVAGDIRIQGKVSQEAHTINPVTRTRTVRLLVDNLEHRLHPGQFAEVFFRFRTEEPVLAVPESALMRNPDGDWAIFVEESPGQFRSQEVELKRALGSLREINGIVPGTRIVTDGAFFVASQIAKGGFDPHNH</sequence>
<feature type="region of interest" description="Disordered" evidence="3">
    <location>
        <begin position="25"/>
        <end position="100"/>
    </location>
</feature>
<dbReference type="PANTHER" id="PTHR30097:SF15">
    <property type="entry name" value="CATION EFFLUX SYSTEM PROTEIN CUSB"/>
    <property type="match status" value="1"/>
</dbReference>
<organism evidence="7 8">
    <name type="scientific">Pseudoalteromonas ruthenica</name>
    <dbReference type="NCBI Taxonomy" id="151081"/>
    <lineage>
        <taxon>Bacteria</taxon>
        <taxon>Pseudomonadati</taxon>
        <taxon>Pseudomonadota</taxon>
        <taxon>Gammaproteobacteria</taxon>
        <taxon>Alteromonadales</taxon>
        <taxon>Pseudoalteromonadaceae</taxon>
        <taxon>Pseudoalteromonas</taxon>
    </lineage>
</organism>
<dbReference type="NCBIfam" id="TIGR01730">
    <property type="entry name" value="RND_mfp"/>
    <property type="match status" value="1"/>
</dbReference>
<evidence type="ECO:0000256" key="4">
    <source>
        <dbReference type="SAM" id="SignalP"/>
    </source>
</evidence>
<dbReference type="Pfam" id="PF25973">
    <property type="entry name" value="BSH_CzcB"/>
    <property type="match status" value="1"/>
</dbReference>
<evidence type="ECO:0000313" key="7">
    <source>
        <dbReference type="EMBL" id="KJZ00428.1"/>
    </source>
</evidence>
<keyword evidence="2" id="KW-0813">Transport</keyword>
<evidence type="ECO:0000256" key="2">
    <source>
        <dbReference type="ARBA" id="ARBA00022448"/>
    </source>
</evidence>
<evidence type="ECO:0000259" key="6">
    <source>
        <dbReference type="Pfam" id="PF25973"/>
    </source>
</evidence>
<comment type="caution">
    <text evidence="7">The sequence shown here is derived from an EMBL/GenBank/DDBJ whole genome shotgun (WGS) entry which is preliminary data.</text>
</comment>
<dbReference type="AlphaFoldDB" id="A0A0F4PKH9"/>
<comment type="similarity">
    <text evidence="1">Belongs to the membrane fusion protein (MFP) (TC 8.A.1) family.</text>
</comment>
<dbReference type="PANTHER" id="PTHR30097">
    <property type="entry name" value="CATION EFFLUX SYSTEM PROTEIN CUSB"/>
    <property type="match status" value="1"/>
</dbReference>
<feature type="domain" description="CusB-like beta-barrel" evidence="5">
    <location>
        <begin position="282"/>
        <end position="353"/>
    </location>
</feature>
<feature type="signal peptide" evidence="4">
    <location>
        <begin position="1"/>
        <end position="21"/>
    </location>
</feature>
<dbReference type="GO" id="GO:0030288">
    <property type="term" value="C:outer membrane-bounded periplasmic space"/>
    <property type="evidence" value="ECO:0007669"/>
    <property type="project" value="TreeGrafter"/>
</dbReference>
<dbReference type="GO" id="GO:0016020">
    <property type="term" value="C:membrane"/>
    <property type="evidence" value="ECO:0007669"/>
    <property type="project" value="InterPro"/>
</dbReference>
<dbReference type="Gene3D" id="2.40.50.100">
    <property type="match status" value="1"/>
</dbReference>
<dbReference type="Gene3D" id="2.40.30.170">
    <property type="match status" value="1"/>
</dbReference>
<keyword evidence="8" id="KW-1185">Reference proteome</keyword>
<proteinExistence type="inferred from homology"/>
<accession>A0A0F4PKH9</accession>
<dbReference type="InterPro" id="IPR006143">
    <property type="entry name" value="RND_pump_MFP"/>
</dbReference>
<dbReference type="Pfam" id="PF25954">
    <property type="entry name" value="Beta-barrel_RND_2"/>
    <property type="match status" value="1"/>
</dbReference>
<dbReference type="InterPro" id="IPR051909">
    <property type="entry name" value="MFP_Cation_Efflux"/>
</dbReference>
<dbReference type="EMBL" id="JXXZ01000006">
    <property type="protein sequence ID" value="KJZ00428.1"/>
    <property type="molecule type" value="Genomic_DNA"/>
</dbReference>
<dbReference type="Proteomes" id="UP000033664">
    <property type="component" value="Unassembled WGS sequence"/>
</dbReference>
<evidence type="ECO:0000256" key="1">
    <source>
        <dbReference type="ARBA" id="ARBA00009477"/>
    </source>
</evidence>
<gene>
    <name evidence="7" type="ORF">TW72_06990</name>
</gene>
<dbReference type="GO" id="GO:0046914">
    <property type="term" value="F:transition metal ion binding"/>
    <property type="evidence" value="ECO:0007669"/>
    <property type="project" value="TreeGrafter"/>
</dbReference>
<dbReference type="GeneID" id="58228228"/>
<feature type="domain" description="CzcB-like barrel-sandwich hybrid" evidence="6">
    <location>
        <begin position="145"/>
        <end position="279"/>
    </location>
</feature>
<dbReference type="InterPro" id="IPR058792">
    <property type="entry name" value="Beta-barrel_RND_2"/>
</dbReference>
<protein>
    <submittedName>
        <fullName evidence="7">Secretion protein HlyD</fullName>
    </submittedName>
</protein>
<dbReference type="GO" id="GO:0022857">
    <property type="term" value="F:transmembrane transporter activity"/>
    <property type="evidence" value="ECO:0007669"/>
    <property type="project" value="InterPro"/>
</dbReference>
<dbReference type="GO" id="GO:0060003">
    <property type="term" value="P:copper ion export"/>
    <property type="evidence" value="ECO:0007669"/>
    <property type="project" value="TreeGrafter"/>
</dbReference>
<dbReference type="OrthoDB" id="9806939at2"/>
<evidence type="ECO:0000256" key="3">
    <source>
        <dbReference type="SAM" id="MobiDB-lite"/>
    </source>
</evidence>